<dbReference type="Proteomes" id="UP000494165">
    <property type="component" value="Unassembled WGS sequence"/>
</dbReference>
<gene>
    <name evidence="1" type="ORF">CLODIP_2_CD06029</name>
</gene>
<dbReference type="AlphaFoldDB" id="A0A8S1D380"/>
<keyword evidence="2" id="KW-1185">Reference proteome</keyword>
<dbReference type="EMBL" id="CADEPI010000129">
    <property type="protein sequence ID" value="CAB3376516.1"/>
    <property type="molecule type" value="Genomic_DNA"/>
</dbReference>
<sequence length="129" mass="15427">MHQRSLIREQKPGRQPATYILDSFNSDRGQLTISQQTIPPGFGATAALLAVCFVNWWTDDRPFQYIHLTRTKTNIRLPRLFRSFFFADKVRYKRSDSLKLIWSRTEIQRVRLTPTHALNWLWREKGRHR</sequence>
<proteinExistence type="predicted"/>
<comment type="caution">
    <text evidence="1">The sequence shown here is derived from an EMBL/GenBank/DDBJ whole genome shotgun (WGS) entry which is preliminary data.</text>
</comment>
<accession>A0A8S1D380</accession>
<evidence type="ECO:0000313" key="1">
    <source>
        <dbReference type="EMBL" id="CAB3376516.1"/>
    </source>
</evidence>
<evidence type="ECO:0000313" key="2">
    <source>
        <dbReference type="Proteomes" id="UP000494165"/>
    </source>
</evidence>
<reference evidence="1 2" key="1">
    <citation type="submission" date="2020-04" db="EMBL/GenBank/DDBJ databases">
        <authorList>
            <person name="Alioto T."/>
            <person name="Alioto T."/>
            <person name="Gomez Garrido J."/>
        </authorList>
    </citation>
    <scope>NUCLEOTIDE SEQUENCE [LARGE SCALE GENOMIC DNA]</scope>
</reference>
<name>A0A8S1D380_9INSE</name>
<protein>
    <submittedName>
        <fullName evidence="1">Uncharacterized protein</fullName>
    </submittedName>
</protein>
<organism evidence="1 2">
    <name type="scientific">Cloeon dipterum</name>
    <dbReference type="NCBI Taxonomy" id="197152"/>
    <lineage>
        <taxon>Eukaryota</taxon>
        <taxon>Metazoa</taxon>
        <taxon>Ecdysozoa</taxon>
        <taxon>Arthropoda</taxon>
        <taxon>Hexapoda</taxon>
        <taxon>Insecta</taxon>
        <taxon>Pterygota</taxon>
        <taxon>Palaeoptera</taxon>
        <taxon>Ephemeroptera</taxon>
        <taxon>Pisciforma</taxon>
        <taxon>Baetidae</taxon>
        <taxon>Cloeon</taxon>
    </lineage>
</organism>